<name>A0A0T9QKQ2_9GAMM</name>
<gene>
    <name evidence="1" type="ORF">ERS008472_03369</name>
</gene>
<dbReference type="EMBL" id="CQAW01000018">
    <property type="protein sequence ID" value="CNI15059.1"/>
    <property type="molecule type" value="Genomic_DNA"/>
</dbReference>
<keyword evidence="2" id="KW-1185">Reference proteome</keyword>
<organism evidence="1 2">
    <name type="scientific">Yersinia thracica</name>
    <dbReference type="NCBI Taxonomy" id="2890319"/>
    <lineage>
        <taxon>Bacteria</taxon>
        <taxon>Pseudomonadati</taxon>
        <taxon>Pseudomonadota</taxon>
        <taxon>Gammaproteobacteria</taxon>
        <taxon>Enterobacterales</taxon>
        <taxon>Yersiniaceae</taxon>
        <taxon>Yersinia</taxon>
    </lineage>
</organism>
<protein>
    <submittedName>
        <fullName evidence="1">Uncharacterized protein</fullName>
    </submittedName>
</protein>
<proteinExistence type="predicted"/>
<dbReference type="AlphaFoldDB" id="A0A0T9QKQ2"/>
<reference evidence="2" key="1">
    <citation type="submission" date="2015-03" db="EMBL/GenBank/DDBJ databases">
        <authorList>
            <consortium name="Pathogen Informatics"/>
            <person name="Murphy D."/>
        </authorList>
    </citation>
    <scope>NUCLEOTIDE SEQUENCE [LARGE SCALE GENOMIC DNA]</scope>
    <source>
        <strain evidence="2">IP6945</strain>
    </source>
</reference>
<accession>A0A0T9QKQ2</accession>
<dbReference type="Proteomes" id="UP000041882">
    <property type="component" value="Unassembled WGS sequence"/>
</dbReference>
<sequence>MIFKPSTDIKSYAIKNASFENTAPDIKHLAFGYFQFYRVKVINSEFIFFYQLKRIFFTIANFGVIEHNTIWRII</sequence>
<evidence type="ECO:0000313" key="2">
    <source>
        <dbReference type="Proteomes" id="UP000041882"/>
    </source>
</evidence>
<evidence type="ECO:0000313" key="1">
    <source>
        <dbReference type="EMBL" id="CNI15059.1"/>
    </source>
</evidence>